<dbReference type="OMA" id="AVWIMPA"/>
<feature type="transmembrane region" description="Helical" evidence="7">
    <location>
        <begin position="71"/>
        <end position="93"/>
    </location>
</feature>
<dbReference type="PANTHER" id="PTHR11654">
    <property type="entry name" value="OLIGOPEPTIDE TRANSPORTER-RELATED"/>
    <property type="match status" value="1"/>
</dbReference>
<keyword evidence="3 7" id="KW-0812">Transmembrane</keyword>
<dbReference type="PaxDb" id="3218-PP1S389_6V6.1"/>
<evidence type="ECO:0000256" key="5">
    <source>
        <dbReference type="ARBA" id="ARBA00023136"/>
    </source>
</evidence>
<evidence type="ECO:0000256" key="6">
    <source>
        <dbReference type="SAM" id="MobiDB-lite"/>
    </source>
</evidence>
<evidence type="ECO:0000256" key="1">
    <source>
        <dbReference type="ARBA" id="ARBA00004141"/>
    </source>
</evidence>
<dbReference type="Gramene" id="Pp3c11_5710V3.1">
    <property type="protein sequence ID" value="Pp3c11_5710V3.1"/>
    <property type="gene ID" value="Pp3c11_5710"/>
</dbReference>
<dbReference type="HOGENOM" id="CLU_009313_4_1_1"/>
<evidence type="ECO:0000256" key="2">
    <source>
        <dbReference type="ARBA" id="ARBA00005982"/>
    </source>
</evidence>
<dbReference type="Proteomes" id="UP000006727">
    <property type="component" value="Chromosome 11"/>
</dbReference>
<feature type="compositionally biased region" description="Low complexity" evidence="6">
    <location>
        <begin position="9"/>
        <end position="20"/>
    </location>
</feature>
<protein>
    <recommendedName>
        <fullName evidence="11">NPF family transporter</fullName>
    </recommendedName>
</protein>
<feature type="transmembrane region" description="Helical" evidence="7">
    <location>
        <begin position="257"/>
        <end position="278"/>
    </location>
</feature>
<dbReference type="EMBL" id="ABEU02000011">
    <property type="protein sequence ID" value="PNR44871.1"/>
    <property type="molecule type" value="Genomic_DNA"/>
</dbReference>
<gene>
    <name evidence="9" type="primary">LOC112288950</name>
    <name evidence="8" type="ORF">PHYPA_014641</name>
</gene>
<proteinExistence type="inferred from homology"/>
<keyword evidence="10" id="KW-1185">Reference proteome</keyword>
<feature type="transmembrane region" description="Helical" evidence="7">
    <location>
        <begin position="583"/>
        <end position="601"/>
    </location>
</feature>
<dbReference type="GO" id="GO:0042937">
    <property type="term" value="F:tripeptide transmembrane transporter activity"/>
    <property type="evidence" value="ECO:0007669"/>
    <property type="project" value="InterPro"/>
</dbReference>
<sequence>MGTDAGRPSSTPIVLSSSSSKENLTQPLIPPSEAKTGAYDSENVYEGCITDVSRDGTVDYRGRPVDKSKYGGWKGVSFIMGAVLLERMAYYGIASNLISYLTIKLHEGSADAVTNVWVWGGVTWLLPLLGGFIADSFLGRYWTITYSLIIYVAGMVFLTLTVSVPGLRPPECPTNIDCQSASKLQVRVFYCALYVVAIGVGGVKPCASTLGADQFEEEDEKERFMKYSYFNYWWFVVTSGSFFALTVLVYIEDHVGFGWGYGIPTVGLALALAVFLLGTRSYRYKHPKGSPLTQVACVLVAAMRNRNVQVPTDSALLHEVGHPLKRNLHHTHHLRFLDKAAVQVREKDNETAPLVTYNWRLCTVTQVEEVKLLALVMPVWFTTLVFMVTVQQMSTFFLRQGISMDQSVGPNFKIPPASLDLATVSTALMLIPIYDSYVIPYARRFTGNERGFSLLQRLGIGLVITVLGMAVAALVEMRRLEIIRENGLEHSISPVPMSVLWLIPQYSIMGIAQVFAYMGQLEFFYDQVPDDMQTIGTALFTSNTGVAHFVCTSILQLVISVTGRDGRQPWIVDNINDSRLDNYYWMLALLSAVNFVAFFQVSRGYTYKSTMQREVKYHVEVPAEPPLID</sequence>
<feature type="transmembrane region" description="Helical" evidence="7">
    <location>
        <begin position="454"/>
        <end position="475"/>
    </location>
</feature>
<dbReference type="RefSeq" id="XP_024389502.1">
    <property type="nucleotide sequence ID" value="XM_024533734.2"/>
</dbReference>
<keyword evidence="4 7" id="KW-1133">Transmembrane helix</keyword>
<dbReference type="GO" id="GO:0071916">
    <property type="term" value="F:dipeptide transmembrane transporter activity"/>
    <property type="evidence" value="ECO:0007669"/>
    <property type="project" value="InterPro"/>
</dbReference>
<reference evidence="8 10" key="1">
    <citation type="journal article" date="2008" name="Science">
        <title>The Physcomitrella genome reveals evolutionary insights into the conquest of land by plants.</title>
        <authorList>
            <person name="Rensing S."/>
            <person name="Lang D."/>
            <person name="Zimmer A."/>
            <person name="Terry A."/>
            <person name="Salamov A."/>
            <person name="Shapiro H."/>
            <person name="Nishiyama T."/>
            <person name="Perroud P.-F."/>
            <person name="Lindquist E."/>
            <person name="Kamisugi Y."/>
            <person name="Tanahashi T."/>
            <person name="Sakakibara K."/>
            <person name="Fujita T."/>
            <person name="Oishi K."/>
            <person name="Shin-I T."/>
            <person name="Kuroki Y."/>
            <person name="Toyoda A."/>
            <person name="Suzuki Y."/>
            <person name="Hashimoto A."/>
            <person name="Yamaguchi K."/>
            <person name="Sugano A."/>
            <person name="Kohara Y."/>
            <person name="Fujiyama A."/>
            <person name="Anterola A."/>
            <person name="Aoki S."/>
            <person name="Ashton N."/>
            <person name="Barbazuk W.B."/>
            <person name="Barker E."/>
            <person name="Bennetzen J."/>
            <person name="Bezanilla M."/>
            <person name="Blankenship R."/>
            <person name="Cho S.H."/>
            <person name="Dutcher S."/>
            <person name="Estelle M."/>
            <person name="Fawcett J.A."/>
            <person name="Gundlach H."/>
            <person name="Hanada K."/>
            <person name="Heyl A."/>
            <person name="Hicks K.A."/>
            <person name="Hugh J."/>
            <person name="Lohr M."/>
            <person name="Mayer K."/>
            <person name="Melkozernov A."/>
            <person name="Murata T."/>
            <person name="Nelson D."/>
            <person name="Pils B."/>
            <person name="Prigge M."/>
            <person name="Reiss B."/>
            <person name="Renner T."/>
            <person name="Rombauts S."/>
            <person name="Rushton P."/>
            <person name="Sanderfoot A."/>
            <person name="Schween G."/>
            <person name="Shiu S.-H."/>
            <person name="Stueber K."/>
            <person name="Theodoulou F.L."/>
            <person name="Tu H."/>
            <person name="Van de Peer Y."/>
            <person name="Verrier P.J."/>
            <person name="Waters E."/>
            <person name="Wood A."/>
            <person name="Yang L."/>
            <person name="Cove D."/>
            <person name="Cuming A."/>
            <person name="Hasebe M."/>
            <person name="Lucas S."/>
            <person name="Mishler D.B."/>
            <person name="Reski R."/>
            <person name="Grigoriev I."/>
            <person name="Quatrano R.S."/>
            <person name="Boore J.L."/>
        </authorList>
    </citation>
    <scope>NUCLEOTIDE SEQUENCE [LARGE SCALE GENOMIC DNA]</scope>
    <source>
        <strain evidence="9 10">cv. Gransden 2004</strain>
    </source>
</reference>
<dbReference type="GeneID" id="112288950"/>
<feature type="transmembrane region" description="Helical" evidence="7">
    <location>
        <begin position="372"/>
        <end position="394"/>
    </location>
</feature>
<dbReference type="EnsemblPlants" id="Pp3c11_5710V3.1">
    <property type="protein sequence ID" value="Pp3c11_5710V3.1"/>
    <property type="gene ID" value="Pp3c11_5710"/>
</dbReference>
<comment type="similarity">
    <text evidence="2">Belongs to the major facilitator superfamily. Proton-dependent oligopeptide transporter (POT/PTR) (TC 2.A.17) family.</text>
</comment>
<dbReference type="eggNOG" id="KOG1237">
    <property type="taxonomic scope" value="Eukaryota"/>
</dbReference>
<dbReference type="EnsemblPlants" id="Pp3c11_5710V3.2">
    <property type="protein sequence ID" value="Pp3c11_5710V3.2"/>
    <property type="gene ID" value="Pp3c11_5710"/>
</dbReference>
<evidence type="ECO:0000313" key="9">
    <source>
        <dbReference type="EnsemblPlants" id="Pp3c11_5710V3.1"/>
    </source>
</evidence>
<reference evidence="9" key="3">
    <citation type="submission" date="2020-12" db="UniProtKB">
        <authorList>
            <consortium name="EnsemblPlants"/>
        </authorList>
    </citation>
    <scope>IDENTIFICATION</scope>
</reference>
<reference evidence="8 10" key="2">
    <citation type="journal article" date="2018" name="Plant J.">
        <title>The Physcomitrella patens chromosome-scale assembly reveals moss genome structure and evolution.</title>
        <authorList>
            <person name="Lang D."/>
            <person name="Ullrich K.K."/>
            <person name="Murat F."/>
            <person name="Fuchs J."/>
            <person name="Jenkins J."/>
            <person name="Haas F.B."/>
            <person name="Piednoel M."/>
            <person name="Gundlach H."/>
            <person name="Van Bel M."/>
            <person name="Meyberg R."/>
            <person name="Vives C."/>
            <person name="Morata J."/>
            <person name="Symeonidi A."/>
            <person name="Hiss M."/>
            <person name="Muchero W."/>
            <person name="Kamisugi Y."/>
            <person name="Saleh O."/>
            <person name="Blanc G."/>
            <person name="Decker E.L."/>
            <person name="van Gessel N."/>
            <person name="Grimwood J."/>
            <person name="Hayes R.D."/>
            <person name="Graham S.W."/>
            <person name="Gunter L.E."/>
            <person name="McDaniel S.F."/>
            <person name="Hoernstein S.N.W."/>
            <person name="Larsson A."/>
            <person name="Li F.W."/>
            <person name="Perroud P.F."/>
            <person name="Phillips J."/>
            <person name="Ranjan P."/>
            <person name="Rokshar D.S."/>
            <person name="Rothfels C.J."/>
            <person name="Schneider L."/>
            <person name="Shu S."/>
            <person name="Stevenson D.W."/>
            <person name="Thummler F."/>
            <person name="Tillich M."/>
            <person name="Villarreal Aguilar J.C."/>
            <person name="Widiez T."/>
            <person name="Wong G.K."/>
            <person name="Wymore A."/>
            <person name="Zhang Y."/>
            <person name="Zimmer A.D."/>
            <person name="Quatrano R.S."/>
            <person name="Mayer K.F.X."/>
            <person name="Goodstein D."/>
            <person name="Casacuberta J.M."/>
            <person name="Vandepoele K."/>
            <person name="Reski R."/>
            <person name="Cuming A.C."/>
            <person name="Tuskan G.A."/>
            <person name="Maumus F."/>
            <person name="Salse J."/>
            <person name="Schmutz J."/>
            <person name="Rensing S.A."/>
        </authorList>
    </citation>
    <scope>NUCLEOTIDE SEQUENCE [LARGE SCALE GENOMIC DNA]</scope>
    <source>
        <strain evidence="9 10">cv. Gransden 2004</strain>
    </source>
</reference>
<evidence type="ECO:0000313" key="10">
    <source>
        <dbReference type="Proteomes" id="UP000006727"/>
    </source>
</evidence>
<evidence type="ECO:0000256" key="3">
    <source>
        <dbReference type="ARBA" id="ARBA00022692"/>
    </source>
</evidence>
<feature type="transmembrane region" description="Helical" evidence="7">
    <location>
        <begin position="414"/>
        <end position="434"/>
    </location>
</feature>
<feature type="region of interest" description="Disordered" evidence="6">
    <location>
        <begin position="1"/>
        <end position="37"/>
    </location>
</feature>
<dbReference type="RefSeq" id="XP_024389503.1">
    <property type="nucleotide sequence ID" value="XM_024533735.2"/>
</dbReference>
<comment type="subcellular location">
    <subcellularLocation>
        <location evidence="1">Membrane</location>
        <topology evidence="1">Multi-pass membrane protein</topology>
    </subcellularLocation>
</comment>
<dbReference type="GO" id="GO:0022857">
    <property type="term" value="F:transmembrane transporter activity"/>
    <property type="evidence" value="ECO:0000318"/>
    <property type="project" value="GO_Central"/>
</dbReference>
<keyword evidence="5 7" id="KW-0472">Membrane</keyword>
<feature type="transmembrane region" description="Helical" evidence="7">
    <location>
        <begin position="146"/>
        <end position="167"/>
    </location>
</feature>
<name>A9TZP2_PHYPA</name>
<dbReference type="CDD" id="cd17417">
    <property type="entry name" value="MFS_NPF5"/>
    <property type="match status" value="1"/>
</dbReference>
<feature type="transmembrane region" description="Helical" evidence="7">
    <location>
        <begin position="232"/>
        <end position="251"/>
    </location>
</feature>
<dbReference type="OrthoDB" id="8904098at2759"/>
<organism evidence="8">
    <name type="scientific">Physcomitrium patens</name>
    <name type="common">Spreading-leaved earth moss</name>
    <name type="synonym">Physcomitrella patens</name>
    <dbReference type="NCBI Taxonomy" id="3218"/>
    <lineage>
        <taxon>Eukaryota</taxon>
        <taxon>Viridiplantae</taxon>
        <taxon>Streptophyta</taxon>
        <taxon>Embryophyta</taxon>
        <taxon>Bryophyta</taxon>
        <taxon>Bryophytina</taxon>
        <taxon>Bryopsida</taxon>
        <taxon>Funariidae</taxon>
        <taxon>Funariales</taxon>
        <taxon>Funariaceae</taxon>
        <taxon>Physcomitrium</taxon>
    </lineage>
</organism>
<dbReference type="Gramene" id="Pp3c11_5710V3.2">
    <property type="protein sequence ID" value="Pp3c11_5710V3.2"/>
    <property type="gene ID" value="Pp3c11_5710"/>
</dbReference>
<dbReference type="InterPro" id="IPR044739">
    <property type="entry name" value="NRT1/PTR"/>
</dbReference>
<feature type="transmembrane region" description="Helical" evidence="7">
    <location>
        <begin position="538"/>
        <end position="563"/>
    </location>
</feature>
<feature type="transmembrane region" description="Helical" evidence="7">
    <location>
        <begin position="113"/>
        <end position="134"/>
    </location>
</feature>
<dbReference type="SUPFAM" id="SSF103473">
    <property type="entry name" value="MFS general substrate transporter"/>
    <property type="match status" value="1"/>
</dbReference>
<dbReference type="Gene3D" id="1.20.1250.20">
    <property type="entry name" value="MFS general substrate transporter like domains"/>
    <property type="match status" value="1"/>
</dbReference>
<dbReference type="GO" id="GO:0055085">
    <property type="term" value="P:transmembrane transport"/>
    <property type="evidence" value="ECO:0000318"/>
    <property type="project" value="GO_Central"/>
</dbReference>
<dbReference type="InterPro" id="IPR036259">
    <property type="entry name" value="MFS_trans_sf"/>
</dbReference>
<dbReference type="Pfam" id="PF00854">
    <property type="entry name" value="PTR2"/>
    <property type="match status" value="1"/>
</dbReference>
<evidence type="ECO:0008006" key="11">
    <source>
        <dbReference type="Google" id="ProtNLM"/>
    </source>
</evidence>
<feature type="transmembrane region" description="Helical" evidence="7">
    <location>
        <begin position="495"/>
        <end position="517"/>
    </location>
</feature>
<dbReference type="RefSeq" id="XP_024389504.1">
    <property type="nucleotide sequence ID" value="XM_024533736.2"/>
</dbReference>
<dbReference type="RefSeq" id="XP_024389501.1">
    <property type="nucleotide sequence ID" value="XM_024533733.2"/>
</dbReference>
<evidence type="ECO:0000256" key="4">
    <source>
        <dbReference type="ARBA" id="ARBA00022989"/>
    </source>
</evidence>
<dbReference type="GO" id="GO:0016020">
    <property type="term" value="C:membrane"/>
    <property type="evidence" value="ECO:0000318"/>
    <property type="project" value="GO_Central"/>
</dbReference>
<evidence type="ECO:0000313" key="8">
    <source>
        <dbReference type="EMBL" id="PNR44871.1"/>
    </source>
</evidence>
<evidence type="ECO:0000256" key="7">
    <source>
        <dbReference type="SAM" id="Phobius"/>
    </source>
</evidence>
<dbReference type="AlphaFoldDB" id="A9TZP2"/>
<accession>A9TZP2</accession>
<dbReference type="InterPro" id="IPR000109">
    <property type="entry name" value="POT_fam"/>
</dbReference>